<dbReference type="InterPro" id="IPR007197">
    <property type="entry name" value="rSAM"/>
</dbReference>
<dbReference type="GO" id="GO:0046872">
    <property type="term" value="F:metal ion binding"/>
    <property type="evidence" value="ECO:0007669"/>
    <property type="project" value="UniProtKB-UniRule"/>
</dbReference>
<keyword evidence="12" id="KW-0670">Pyruvate</keyword>
<dbReference type="SFLD" id="SFLDG01066">
    <property type="entry name" value="organic_radical-activating_enz"/>
    <property type="match status" value="1"/>
</dbReference>
<dbReference type="EMBL" id="CP000448">
    <property type="protein sequence ID" value="ABI68361.1"/>
    <property type="molecule type" value="Genomic_DNA"/>
</dbReference>
<sequence>MIGRIHSIDTFSTLDGPGIRTVVFMQGCHLRCKYCHNPDTWELKSLSAQEYSPEELMEVIRRSKPYFIASGGGLTFSGGEPLLHDDFIKAVFLLCREENISTAIDTSLYVKPAALLNVMPLTNLVLADIKHINEEKSRCLTGMSNSLNLSNLKLIDSHDIPIWIRYVIIPAWTDALEDLEEMAAFVGQLEHVERIDLLPYHSLGKHKWDLLGYNYELNGVTTHSPEALEQFKNIISAISGKPVYLK</sequence>
<dbReference type="CDD" id="cd01335">
    <property type="entry name" value="Radical_SAM"/>
    <property type="match status" value="1"/>
</dbReference>
<dbReference type="SFLD" id="SFLDS00029">
    <property type="entry name" value="Radical_SAM"/>
    <property type="match status" value="1"/>
</dbReference>
<dbReference type="STRING" id="335541.Swol_1049"/>
<keyword evidence="5 10" id="KW-0949">S-adenosyl-L-methionine</keyword>
<evidence type="ECO:0000256" key="7">
    <source>
        <dbReference type="ARBA" id="ARBA00023002"/>
    </source>
</evidence>
<evidence type="ECO:0000256" key="8">
    <source>
        <dbReference type="ARBA" id="ARBA00023004"/>
    </source>
</evidence>
<dbReference type="PANTHER" id="PTHR30352">
    <property type="entry name" value="PYRUVATE FORMATE-LYASE-ACTIVATING ENZYME"/>
    <property type="match status" value="1"/>
</dbReference>
<evidence type="ECO:0000256" key="4">
    <source>
        <dbReference type="ARBA" id="ARBA00022485"/>
    </source>
</evidence>
<dbReference type="PANTHER" id="PTHR30352:SF5">
    <property type="entry name" value="PYRUVATE FORMATE-LYASE 1-ACTIVATING ENZYME"/>
    <property type="match status" value="1"/>
</dbReference>
<keyword evidence="12" id="KW-0456">Lyase</keyword>
<organism evidence="12 13">
    <name type="scientific">Syntrophomonas wolfei subsp. wolfei (strain DSM 2245B / Goettingen)</name>
    <dbReference type="NCBI Taxonomy" id="335541"/>
    <lineage>
        <taxon>Bacteria</taxon>
        <taxon>Bacillati</taxon>
        <taxon>Bacillota</taxon>
        <taxon>Clostridia</taxon>
        <taxon>Eubacteriales</taxon>
        <taxon>Syntrophomonadaceae</taxon>
        <taxon>Syntrophomonas</taxon>
    </lineage>
</organism>
<evidence type="ECO:0000256" key="10">
    <source>
        <dbReference type="RuleBase" id="RU362053"/>
    </source>
</evidence>
<dbReference type="SUPFAM" id="SSF102114">
    <property type="entry name" value="Radical SAM enzymes"/>
    <property type="match status" value="1"/>
</dbReference>
<dbReference type="InterPro" id="IPR058240">
    <property type="entry name" value="rSAM_sf"/>
</dbReference>
<comment type="cofactor">
    <cofactor evidence="10">
        <name>[4Fe-4S] cluster</name>
        <dbReference type="ChEBI" id="CHEBI:49883"/>
    </cofactor>
    <text evidence="10">Binds 1 [4Fe-4S] cluster. The cluster is coordinated with 3 cysteines and an exchangeable S-adenosyl-L-methionine.</text>
</comment>
<protein>
    <recommendedName>
        <fullName evidence="3 10">Pyruvate formate-lyase-activating enzyme</fullName>
        <ecNumber evidence="10">1.97.1.4</ecNumber>
    </recommendedName>
</protein>
<dbReference type="EC" id="1.97.1.4" evidence="10"/>
<evidence type="ECO:0000256" key="2">
    <source>
        <dbReference type="ARBA" id="ARBA00009777"/>
    </source>
</evidence>
<evidence type="ECO:0000256" key="1">
    <source>
        <dbReference type="ARBA" id="ARBA00003141"/>
    </source>
</evidence>
<dbReference type="GO" id="GO:0016829">
    <property type="term" value="F:lyase activity"/>
    <property type="evidence" value="ECO:0007669"/>
    <property type="project" value="UniProtKB-KW"/>
</dbReference>
<dbReference type="Proteomes" id="UP000001968">
    <property type="component" value="Chromosome"/>
</dbReference>
<dbReference type="InterPro" id="IPR012838">
    <property type="entry name" value="PFL1_activating"/>
</dbReference>
<evidence type="ECO:0000256" key="9">
    <source>
        <dbReference type="ARBA" id="ARBA00023014"/>
    </source>
</evidence>
<dbReference type="GO" id="GO:0051539">
    <property type="term" value="F:4 iron, 4 sulfur cluster binding"/>
    <property type="evidence" value="ECO:0007669"/>
    <property type="project" value="UniProtKB-UniRule"/>
</dbReference>
<keyword evidence="6 10" id="KW-0479">Metal-binding</keyword>
<evidence type="ECO:0000313" key="12">
    <source>
        <dbReference type="EMBL" id="ABI68361.1"/>
    </source>
</evidence>
<name>Q0AY43_SYNWW</name>
<keyword evidence="7 10" id="KW-0560">Oxidoreductase</keyword>
<keyword evidence="9 10" id="KW-0411">Iron-sulfur</keyword>
<dbReference type="KEGG" id="swo:Swol_1049"/>
<dbReference type="PROSITE" id="PS01087">
    <property type="entry name" value="RADICAL_ACTIVATING"/>
    <property type="match status" value="1"/>
</dbReference>
<dbReference type="Gene3D" id="3.20.20.70">
    <property type="entry name" value="Aldolase class I"/>
    <property type="match status" value="1"/>
</dbReference>
<comment type="similarity">
    <text evidence="2 10">Belongs to the organic radical-activating enzymes family.</text>
</comment>
<gene>
    <name evidence="12" type="ordered locus">Swol_1049</name>
</gene>
<dbReference type="NCBIfam" id="TIGR02493">
    <property type="entry name" value="PFLA"/>
    <property type="match status" value="1"/>
</dbReference>
<keyword evidence="10" id="KW-0963">Cytoplasm</keyword>
<comment type="function">
    <text evidence="1 10">Activation of pyruvate formate-lyase under anaerobic conditions by generation of an organic free radical, using S-adenosylmethionine and reduced flavodoxin as cosubstrates to produce 5'-deoxy-adenosine.</text>
</comment>
<dbReference type="PROSITE" id="PS51918">
    <property type="entry name" value="RADICAL_SAM"/>
    <property type="match status" value="1"/>
</dbReference>
<dbReference type="GO" id="GO:0005737">
    <property type="term" value="C:cytoplasm"/>
    <property type="evidence" value="ECO:0007669"/>
    <property type="project" value="UniProtKB-SubCell"/>
</dbReference>
<dbReference type="HOGENOM" id="CLU_058969_1_1_9"/>
<evidence type="ECO:0000259" key="11">
    <source>
        <dbReference type="PROSITE" id="PS51918"/>
    </source>
</evidence>
<comment type="catalytic activity">
    <reaction evidence="10">
        <text>glycyl-[formate C-acetyltransferase] + reduced [flavodoxin] + S-adenosyl-L-methionine = glycin-2-yl radical-[formate C-acetyltransferase] + semiquinone [flavodoxin] + 5'-deoxyadenosine + L-methionine + H(+)</text>
        <dbReference type="Rhea" id="RHEA:19225"/>
        <dbReference type="Rhea" id="RHEA-COMP:10622"/>
        <dbReference type="Rhea" id="RHEA-COMP:12190"/>
        <dbReference type="Rhea" id="RHEA-COMP:12191"/>
        <dbReference type="Rhea" id="RHEA-COMP:14480"/>
        <dbReference type="ChEBI" id="CHEBI:15378"/>
        <dbReference type="ChEBI" id="CHEBI:17319"/>
        <dbReference type="ChEBI" id="CHEBI:29947"/>
        <dbReference type="ChEBI" id="CHEBI:32722"/>
        <dbReference type="ChEBI" id="CHEBI:57618"/>
        <dbReference type="ChEBI" id="CHEBI:57844"/>
        <dbReference type="ChEBI" id="CHEBI:59789"/>
        <dbReference type="ChEBI" id="CHEBI:140311"/>
        <dbReference type="EC" id="1.97.1.4"/>
    </reaction>
</comment>
<dbReference type="InterPro" id="IPR013785">
    <property type="entry name" value="Aldolase_TIM"/>
</dbReference>
<dbReference type="OrthoDB" id="9782387at2"/>
<feature type="domain" description="Radical SAM core" evidence="11">
    <location>
        <begin position="14"/>
        <end position="241"/>
    </location>
</feature>
<keyword evidence="8 10" id="KW-0408">Iron</keyword>
<dbReference type="AlphaFoldDB" id="Q0AY43"/>
<dbReference type="GO" id="GO:0043365">
    <property type="term" value="F:[formate-C-acetyltransferase]-activating enzyme activity"/>
    <property type="evidence" value="ECO:0007669"/>
    <property type="project" value="UniProtKB-UniRule"/>
</dbReference>
<evidence type="ECO:0000313" key="13">
    <source>
        <dbReference type="Proteomes" id="UP000001968"/>
    </source>
</evidence>
<keyword evidence="13" id="KW-1185">Reference proteome</keyword>
<accession>Q0AY43</accession>
<reference evidence="13" key="1">
    <citation type="journal article" date="2010" name="Environ. Microbiol.">
        <title>The genome of Syntrophomonas wolfei: new insights into syntrophic metabolism and biohydrogen production.</title>
        <authorList>
            <person name="Sieber J.R."/>
            <person name="Sims D.R."/>
            <person name="Han C."/>
            <person name="Kim E."/>
            <person name="Lykidis A."/>
            <person name="Lapidus A.L."/>
            <person name="McDonnald E."/>
            <person name="Rohlin L."/>
            <person name="Culley D.E."/>
            <person name="Gunsalus R."/>
            <person name="McInerney M.J."/>
        </authorList>
    </citation>
    <scope>NUCLEOTIDE SEQUENCE [LARGE SCALE GENOMIC DNA]</scope>
    <source>
        <strain evidence="13">DSM 2245B / Goettingen</strain>
    </source>
</reference>
<comment type="subcellular location">
    <subcellularLocation>
        <location evidence="10">Cytoplasm</location>
    </subcellularLocation>
</comment>
<evidence type="ECO:0000256" key="3">
    <source>
        <dbReference type="ARBA" id="ARBA00021356"/>
    </source>
</evidence>
<evidence type="ECO:0000256" key="6">
    <source>
        <dbReference type="ARBA" id="ARBA00022723"/>
    </source>
</evidence>
<keyword evidence="4 10" id="KW-0004">4Fe-4S</keyword>
<proteinExistence type="inferred from homology"/>
<dbReference type="eggNOG" id="COG1180">
    <property type="taxonomic scope" value="Bacteria"/>
</dbReference>
<dbReference type="Pfam" id="PF04055">
    <property type="entry name" value="Radical_SAM"/>
    <property type="match status" value="1"/>
</dbReference>
<dbReference type="InterPro" id="IPR034457">
    <property type="entry name" value="Organic_radical-activating"/>
</dbReference>
<dbReference type="PIRSF" id="PIRSF000371">
    <property type="entry name" value="PFL_act_enz"/>
    <property type="match status" value="1"/>
</dbReference>
<dbReference type="InterPro" id="IPR001989">
    <property type="entry name" value="Radical_activat_CS"/>
</dbReference>
<dbReference type="InterPro" id="IPR012839">
    <property type="entry name" value="Organic_radical_activase"/>
</dbReference>
<evidence type="ECO:0000256" key="5">
    <source>
        <dbReference type="ARBA" id="ARBA00022691"/>
    </source>
</evidence>
<dbReference type="RefSeq" id="WP_011640466.1">
    <property type="nucleotide sequence ID" value="NC_008346.1"/>
</dbReference>